<dbReference type="AlphaFoldDB" id="A0A8T0IAI2"/>
<organism evidence="2 3">
    <name type="scientific">Ceratodon purpureus</name>
    <name type="common">Fire moss</name>
    <name type="synonym">Dicranum purpureum</name>
    <dbReference type="NCBI Taxonomy" id="3225"/>
    <lineage>
        <taxon>Eukaryota</taxon>
        <taxon>Viridiplantae</taxon>
        <taxon>Streptophyta</taxon>
        <taxon>Embryophyta</taxon>
        <taxon>Bryophyta</taxon>
        <taxon>Bryophytina</taxon>
        <taxon>Bryopsida</taxon>
        <taxon>Dicranidae</taxon>
        <taxon>Pseudoditrichales</taxon>
        <taxon>Ditrichaceae</taxon>
        <taxon>Ceratodon</taxon>
    </lineage>
</organism>
<proteinExistence type="predicted"/>
<dbReference type="Gene3D" id="3.40.30.10">
    <property type="entry name" value="Glutaredoxin"/>
    <property type="match status" value="1"/>
</dbReference>
<feature type="compositionally biased region" description="Basic and acidic residues" evidence="1">
    <location>
        <begin position="196"/>
        <end position="211"/>
    </location>
</feature>
<evidence type="ECO:0000313" key="3">
    <source>
        <dbReference type="Proteomes" id="UP000822688"/>
    </source>
</evidence>
<feature type="compositionally biased region" description="Polar residues" evidence="1">
    <location>
        <begin position="169"/>
        <end position="187"/>
    </location>
</feature>
<dbReference type="PANTHER" id="PTHR34669">
    <property type="entry name" value="THIOREDOXIN-LIKE FOLD DOMAIN-CONTAINING PROTEIN MRL7L, CHLOROPLASTIC"/>
    <property type="match status" value="1"/>
</dbReference>
<dbReference type="Proteomes" id="UP000822688">
    <property type="component" value="Chromosome 4"/>
</dbReference>
<comment type="caution">
    <text evidence="2">The sequence shown here is derived from an EMBL/GenBank/DDBJ whole genome shotgun (WGS) entry which is preliminary data.</text>
</comment>
<dbReference type="EMBL" id="CM026424">
    <property type="protein sequence ID" value="KAG0579916.1"/>
    <property type="molecule type" value="Genomic_DNA"/>
</dbReference>
<evidence type="ECO:0000256" key="1">
    <source>
        <dbReference type="SAM" id="MobiDB-lite"/>
    </source>
</evidence>
<feature type="region of interest" description="Disordered" evidence="1">
    <location>
        <begin position="78"/>
        <end position="124"/>
    </location>
</feature>
<evidence type="ECO:0000313" key="2">
    <source>
        <dbReference type="EMBL" id="KAG0579916.1"/>
    </source>
</evidence>
<feature type="compositionally biased region" description="Acidic residues" evidence="1">
    <location>
        <begin position="212"/>
        <end position="223"/>
    </location>
</feature>
<dbReference type="PANTHER" id="PTHR34669:SF1">
    <property type="entry name" value="THIOREDOXIN-LIKE FOLD DOMAIN-CONTAINING PROTEIN MRL7L, CHLOROPLASTIC"/>
    <property type="match status" value="1"/>
</dbReference>
<accession>A0A8T0IAI2</accession>
<keyword evidence="3" id="KW-1185">Reference proteome</keyword>
<dbReference type="GO" id="GO:0006355">
    <property type="term" value="P:regulation of DNA-templated transcription"/>
    <property type="evidence" value="ECO:0007669"/>
    <property type="project" value="InterPro"/>
</dbReference>
<gene>
    <name evidence="2" type="ORF">KC19_4G134500</name>
</gene>
<reference evidence="2" key="1">
    <citation type="submission" date="2020-06" db="EMBL/GenBank/DDBJ databases">
        <title>WGS assembly of Ceratodon purpureus strain R40.</title>
        <authorList>
            <person name="Carey S.B."/>
            <person name="Jenkins J."/>
            <person name="Shu S."/>
            <person name="Lovell J.T."/>
            <person name="Sreedasyam A."/>
            <person name="Maumus F."/>
            <person name="Tiley G.P."/>
            <person name="Fernandez-Pozo N."/>
            <person name="Barry K."/>
            <person name="Chen C."/>
            <person name="Wang M."/>
            <person name="Lipzen A."/>
            <person name="Daum C."/>
            <person name="Saski C.A."/>
            <person name="Payton A.C."/>
            <person name="Mcbreen J.C."/>
            <person name="Conrad R.E."/>
            <person name="Kollar L.M."/>
            <person name="Olsson S."/>
            <person name="Huttunen S."/>
            <person name="Landis J.B."/>
            <person name="Wickett N.J."/>
            <person name="Johnson M.G."/>
            <person name="Rensing S.A."/>
            <person name="Grimwood J."/>
            <person name="Schmutz J."/>
            <person name="Mcdaniel S.F."/>
        </authorList>
    </citation>
    <scope>NUCLEOTIDE SEQUENCE</scope>
    <source>
        <strain evidence="2">R40</strain>
    </source>
</reference>
<name>A0A8T0IAI2_CERPU</name>
<dbReference type="GO" id="GO:0009570">
    <property type="term" value="C:chloroplast stroma"/>
    <property type="evidence" value="ECO:0007669"/>
    <property type="project" value="TreeGrafter"/>
</dbReference>
<protein>
    <submittedName>
        <fullName evidence="2">Uncharacterized protein</fullName>
    </submittedName>
</protein>
<sequence>MFAAMASCSSSLALSRGHPVSFRAPCGGRLSYLRPQAVVFRNSLGLKWVTAKPCSRRAPVMASFSGSENSTEIIDIEISNPSDDEGAPVQPRQKSGRPRKVKNIEGSSTSQVDGQEETEEDEEEWDFFGELATHIEKGSESGWTEKEQEQEQEEEHARTPNFVEAEVVGTTTDNANDITIESSTSDGSIPEAARPSFEDRQESKDEFLREEDSSDDEDDDIDFDDPKYQQKPDWMQDAVWQAIKNQGPGDDDDEGQPLWVDEEDPNWPEGEPEDGWGFKTSQFFDKISIKNDKSAEDDDEDDEELKMNWESEADDWMIREISTNEWEYSVFADPSPLVVYMFARYGRRGKESWKMLEQLEKAVTSVWESGKAPLRAIKVDIGMEIDLGSALGINKDECPQLLFIKNGKGLYRLKDQRTSEELMQLMAHFFYNGKRPSFVDTTSSPESLGSVA</sequence>
<dbReference type="GO" id="GO:0009658">
    <property type="term" value="P:chloroplast organization"/>
    <property type="evidence" value="ECO:0007669"/>
    <property type="project" value="InterPro"/>
</dbReference>
<feature type="compositionally biased region" description="Acidic residues" evidence="1">
    <location>
        <begin position="114"/>
        <end position="124"/>
    </location>
</feature>
<feature type="compositionally biased region" description="Acidic residues" evidence="1">
    <location>
        <begin position="249"/>
        <end position="274"/>
    </location>
</feature>
<dbReference type="InterPro" id="IPR044701">
    <property type="entry name" value="MRL7/MRL7L"/>
</dbReference>
<feature type="region of interest" description="Disordered" evidence="1">
    <location>
        <begin position="138"/>
        <end position="276"/>
    </location>
</feature>
<feature type="compositionally biased region" description="Basic and acidic residues" evidence="1">
    <location>
        <begin position="138"/>
        <end position="149"/>
    </location>
</feature>